<protein>
    <submittedName>
        <fullName evidence="1">Uncharacterized protein</fullName>
    </submittedName>
</protein>
<accession>M1DL83</accession>
<evidence type="ECO:0000313" key="1">
    <source>
        <dbReference type="EnsemblPlants" id="PGSC0003DMT400090811"/>
    </source>
</evidence>
<keyword evidence="2" id="KW-1185">Reference proteome</keyword>
<dbReference type="Gramene" id="PGSC0003DMT400090811">
    <property type="protein sequence ID" value="PGSC0003DMT400090811"/>
    <property type="gene ID" value="PGSC0003DMG400040382"/>
</dbReference>
<dbReference type="Proteomes" id="UP000011115">
    <property type="component" value="Unassembled WGS sequence"/>
</dbReference>
<name>M1DL83_SOLTU</name>
<dbReference type="PaxDb" id="4113-PGSC0003DMT400090811"/>
<proteinExistence type="predicted"/>
<organism evidence="1 2">
    <name type="scientific">Solanum tuberosum</name>
    <name type="common">Potato</name>
    <dbReference type="NCBI Taxonomy" id="4113"/>
    <lineage>
        <taxon>Eukaryota</taxon>
        <taxon>Viridiplantae</taxon>
        <taxon>Streptophyta</taxon>
        <taxon>Embryophyta</taxon>
        <taxon>Tracheophyta</taxon>
        <taxon>Spermatophyta</taxon>
        <taxon>Magnoliopsida</taxon>
        <taxon>eudicotyledons</taxon>
        <taxon>Gunneridae</taxon>
        <taxon>Pentapetalae</taxon>
        <taxon>asterids</taxon>
        <taxon>lamiids</taxon>
        <taxon>Solanales</taxon>
        <taxon>Solanaceae</taxon>
        <taxon>Solanoideae</taxon>
        <taxon>Solaneae</taxon>
        <taxon>Solanum</taxon>
    </lineage>
</organism>
<dbReference type="HOGENOM" id="CLU_1819284_0_0_1"/>
<dbReference type="AlphaFoldDB" id="M1DL83"/>
<reference evidence="2" key="1">
    <citation type="journal article" date="2011" name="Nature">
        <title>Genome sequence and analysis of the tuber crop potato.</title>
        <authorList>
            <consortium name="The Potato Genome Sequencing Consortium"/>
        </authorList>
    </citation>
    <scope>NUCLEOTIDE SEQUENCE [LARGE SCALE GENOMIC DNA]</scope>
    <source>
        <strain evidence="2">cv. DM1-3 516 R44</strain>
    </source>
</reference>
<dbReference type="InParanoid" id="M1DL83"/>
<dbReference type="EnsemblPlants" id="PGSC0003DMT400090811">
    <property type="protein sequence ID" value="PGSC0003DMT400090811"/>
    <property type="gene ID" value="PGSC0003DMG400040382"/>
</dbReference>
<reference evidence="1" key="2">
    <citation type="submission" date="2015-06" db="UniProtKB">
        <authorList>
            <consortium name="EnsemblPlants"/>
        </authorList>
    </citation>
    <scope>IDENTIFICATION</scope>
    <source>
        <strain evidence="1">DM1-3 516 R44</strain>
    </source>
</reference>
<evidence type="ECO:0000313" key="2">
    <source>
        <dbReference type="Proteomes" id="UP000011115"/>
    </source>
</evidence>
<sequence length="142" mass="16025">MSQVHYAKRRPFRQPPPSLSIFPFLRVSHTGSKGDIRTIRLTIEAFSDYFIFSPTGCLVRISRHLALHIYGLRNKVGTEMDNRDNTSKKEKGKTCLMIADVTRRLSKLPLYRLKLQNVEAGLGVVSASSSSTRSDTDRIRSG</sequence>